<reference evidence="5 6" key="1">
    <citation type="submission" date="2020-08" db="EMBL/GenBank/DDBJ databases">
        <title>Genome public.</title>
        <authorList>
            <person name="Liu C."/>
            <person name="Sun Q."/>
        </authorList>
    </citation>
    <scope>NUCLEOTIDE SEQUENCE [LARGE SCALE GENOMIC DNA]</scope>
    <source>
        <strain evidence="5 6">NSJ-6</strain>
    </source>
</reference>
<organism evidence="5 6">
    <name type="scientific">Clostridium hominis</name>
    <dbReference type="NCBI Taxonomy" id="2763036"/>
    <lineage>
        <taxon>Bacteria</taxon>
        <taxon>Bacillati</taxon>
        <taxon>Bacillota</taxon>
        <taxon>Clostridia</taxon>
        <taxon>Eubacteriales</taxon>
        <taxon>Clostridiaceae</taxon>
        <taxon>Clostridium</taxon>
    </lineage>
</organism>
<dbReference type="EMBL" id="JACOOO010000016">
    <property type="protein sequence ID" value="MBC5629161.1"/>
    <property type="molecule type" value="Genomic_DNA"/>
</dbReference>
<dbReference type="RefSeq" id="WP_032117482.1">
    <property type="nucleotide sequence ID" value="NZ_JACOOO010000016.1"/>
</dbReference>
<dbReference type="InterPro" id="IPR036390">
    <property type="entry name" value="WH_DNA-bd_sf"/>
</dbReference>
<dbReference type="InterPro" id="IPR023187">
    <property type="entry name" value="Tscrpt_reg_MarR-type_CS"/>
</dbReference>
<keyword evidence="2" id="KW-0238">DNA-binding</keyword>
<sequence length="143" mass="16689">MNNKNNEYFGRYISILYRQSSVFYSKEFHKFGIGAGQYMFMIHLYKNDGISQEKLSELINIDKGTTAKAIKKLEELGYVERNKDISDKRVNKIYLTEKALEIKDEFLASLTKWEDILTSNLSDEEILYGLKILNKLTKNVSKN</sequence>
<evidence type="ECO:0000256" key="3">
    <source>
        <dbReference type="ARBA" id="ARBA00023163"/>
    </source>
</evidence>
<evidence type="ECO:0000256" key="2">
    <source>
        <dbReference type="ARBA" id="ARBA00023125"/>
    </source>
</evidence>
<dbReference type="SUPFAM" id="SSF46785">
    <property type="entry name" value="Winged helix' DNA-binding domain"/>
    <property type="match status" value="1"/>
</dbReference>
<dbReference type="InterPro" id="IPR000835">
    <property type="entry name" value="HTH_MarR-typ"/>
</dbReference>
<protein>
    <submittedName>
        <fullName evidence="5">MarR family transcriptional regulator</fullName>
    </submittedName>
</protein>
<dbReference type="PROSITE" id="PS50995">
    <property type="entry name" value="HTH_MARR_2"/>
    <property type="match status" value="1"/>
</dbReference>
<comment type="caution">
    <text evidence="5">The sequence shown here is derived from an EMBL/GenBank/DDBJ whole genome shotgun (WGS) entry which is preliminary data.</text>
</comment>
<dbReference type="InterPro" id="IPR036388">
    <property type="entry name" value="WH-like_DNA-bd_sf"/>
</dbReference>
<feature type="domain" description="HTH marR-type" evidence="4">
    <location>
        <begin position="6"/>
        <end position="138"/>
    </location>
</feature>
<dbReference type="Pfam" id="PF01047">
    <property type="entry name" value="MarR"/>
    <property type="match status" value="1"/>
</dbReference>
<dbReference type="PANTHER" id="PTHR42756">
    <property type="entry name" value="TRANSCRIPTIONAL REGULATOR, MARR"/>
    <property type="match status" value="1"/>
</dbReference>
<dbReference type="PRINTS" id="PR00598">
    <property type="entry name" value="HTHMARR"/>
</dbReference>
<keyword evidence="1" id="KW-0805">Transcription regulation</keyword>
<keyword evidence="3" id="KW-0804">Transcription</keyword>
<evidence type="ECO:0000313" key="5">
    <source>
        <dbReference type="EMBL" id="MBC5629161.1"/>
    </source>
</evidence>
<accession>A0ABR7DCN8</accession>
<dbReference type="PANTHER" id="PTHR42756:SF2">
    <property type="entry name" value="MARR FAMILY REGULATORY PROTEIN"/>
    <property type="match status" value="1"/>
</dbReference>
<dbReference type="Proteomes" id="UP000596929">
    <property type="component" value="Unassembled WGS sequence"/>
</dbReference>
<evidence type="ECO:0000259" key="4">
    <source>
        <dbReference type="PROSITE" id="PS50995"/>
    </source>
</evidence>
<proteinExistence type="predicted"/>
<name>A0ABR7DCN8_9CLOT</name>
<evidence type="ECO:0000313" key="6">
    <source>
        <dbReference type="Proteomes" id="UP000596929"/>
    </source>
</evidence>
<dbReference type="Gene3D" id="1.10.10.10">
    <property type="entry name" value="Winged helix-like DNA-binding domain superfamily/Winged helix DNA-binding domain"/>
    <property type="match status" value="1"/>
</dbReference>
<evidence type="ECO:0000256" key="1">
    <source>
        <dbReference type="ARBA" id="ARBA00023015"/>
    </source>
</evidence>
<dbReference type="SMART" id="SM00347">
    <property type="entry name" value="HTH_MARR"/>
    <property type="match status" value="1"/>
</dbReference>
<gene>
    <name evidence="5" type="ORF">H8S20_09675</name>
</gene>
<keyword evidence="6" id="KW-1185">Reference proteome</keyword>
<dbReference type="PROSITE" id="PS01117">
    <property type="entry name" value="HTH_MARR_1"/>
    <property type="match status" value="1"/>
</dbReference>